<dbReference type="EMBL" id="BGZK01000597">
    <property type="protein sequence ID" value="GBP52211.1"/>
    <property type="molecule type" value="Genomic_DNA"/>
</dbReference>
<dbReference type="AlphaFoldDB" id="A0A4C1WLQ7"/>
<sequence>MFFEEAIIQERSVFRTTEVPAENFERSINNYTFQLAASDSRDRPRSSLFVIARALSGPGGVFNPTRPRPRPAARLALMDK</sequence>
<evidence type="ECO:0000256" key="1">
    <source>
        <dbReference type="SAM" id="MobiDB-lite"/>
    </source>
</evidence>
<reference evidence="2 3" key="1">
    <citation type="journal article" date="2019" name="Commun. Biol.">
        <title>The bagworm genome reveals a unique fibroin gene that provides high tensile strength.</title>
        <authorList>
            <person name="Kono N."/>
            <person name="Nakamura H."/>
            <person name="Ohtoshi R."/>
            <person name="Tomita M."/>
            <person name="Numata K."/>
            <person name="Arakawa K."/>
        </authorList>
    </citation>
    <scope>NUCLEOTIDE SEQUENCE [LARGE SCALE GENOMIC DNA]</scope>
</reference>
<evidence type="ECO:0000313" key="2">
    <source>
        <dbReference type="EMBL" id="GBP52211.1"/>
    </source>
</evidence>
<proteinExistence type="predicted"/>
<protein>
    <submittedName>
        <fullName evidence="2">Uncharacterized protein</fullName>
    </submittedName>
</protein>
<gene>
    <name evidence="2" type="ORF">EVAR_87596_1</name>
</gene>
<keyword evidence="3" id="KW-1185">Reference proteome</keyword>
<evidence type="ECO:0000313" key="3">
    <source>
        <dbReference type="Proteomes" id="UP000299102"/>
    </source>
</evidence>
<organism evidence="2 3">
    <name type="scientific">Eumeta variegata</name>
    <name type="common">Bagworm moth</name>
    <name type="synonym">Eumeta japonica</name>
    <dbReference type="NCBI Taxonomy" id="151549"/>
    <lineage>
        <taxon>Eukaryota</taxon>
        <taxon>Metazoa</taxon>
        <taxon>Ecdysozoa</taxon>
        <taxon>Arthropoda</taxon>
        <taxon>Hexapoda</taxon>
        <taxon>Insecta</taxon>
        <taxon>Pterygota</taxon>
        <taxon>Neoptera</taxon>
        <taxon>Endopterygota</taxon>
        <taxon>Lepidoptera</taxon>
        <taxon>Glossata</taxon>
        <taxon>Ditrysia</taxon>
        <taxon>Tineoidea</taxon>
        <taxon>Psychidae</taxon>
        <taxon>Oiketicinae</taxon>
        <taxon>Eumeta</taxon>
    </lineage>
</organism>
<feature type="region of interest" description="Disordered" evidence="1">
    <location>
        <begin position="61"/>
        <end position="80"/>
    </location>
</feature>
<name>A0A4C1WLQ7_EUMVA</name>
<accession>A0A4C1WLQ7</accession>
<dbReference type="Proteomes" id="UP000299102">
    <property type="component" value="Unassembled WGS sequence"/>
</dbReference>
<comment type="caution">
    <text evidence="2">The sequence shown here is derived from an EMBL/GenBank/DDBJ whole genome shotgun (WGS) entry which is preliminary data.</text>
</comment>